<feature type="transmembrane region" description="Helical" evidence="7">
    <location>
        <begin position="190"/>
        <end position="219"/>
    </location>
</feature>
<keyword evidence="4 7" id="KW-0812">Transmembrane</keyword>
<evidence type="ECO:0000256" key="2">
    <source>
        <dbReference type="ARBA" id="ARBA00022448"/>
    </source>
</evidence>
<feature type="transmembrane region" description="Helical" evidence="7">
    <location>
        <begin position="394"/>
        <end position="414"/>
    </location>
</feature>
<keyword evidence="6 7" id="KW-0472">Membrane</keyword>
<reference evidence="8 9" key="2">
    <citation type="journal article" date="2011" name="ISME J.">
        <title>RNA-seq reveals cooperative metabolic interactions between two termite-gut spirochete species in co-culture.</title>
        <authorList>
            <person name="Rosenthal A.Z."/>
            <person name="Matson E.G."/>
            <person name="Eldar A."/>
            <person name="Leadbetter J.R."/>
        </authorList>
    </citation>
    <scope>NUCLEOTIDE SEQUENCE [LARGE SCALE GENOMIC DNA]</scope>
    <source>
        <strain evidence="9">ATCC BAA-887 / DSM 12427 / ZAS-2</strain>
    </source>
</reference>
<evidence type="ECO:0000256" key="6">
    <source>
        <dbReference type="ARBA" id="ARBA00023136"/>
    </source>
</evidence>
<evidence type="ECO:0000256" key="5">
    <source>
        <dbReference type="ARBA" id="ARBA00022989"/>
    </source>
</evidence>
<evidence type="ECO:0000256" key="3">
    <source>
        <dbReference type="ARBA" id="ARBA00022475"/>
    </source>
</evidence>
<proteinExistence type="predicted"/>
<keyword evidence="9" id="KW-1185">Reference proteome</keyword>
<evidence type="ECO:0000256" key="4">
    <source>
        <dbReference type="ARBA" id="ARBA00022692"/>
    </source>
</evidence>
<feature type="transmembrane region" description="Helical" evidence="7">
    <location>
        <begin position="164"/>
        <end position="184"/>
    </location>
</feature>
<dbReference type="InterPro" id="IPR048279">
    <property type="entry name" value="MdtK-like"/>
</dbReference>
<dbReference type="HOGENOM" id="CLU_012893_5_1_12"/>
<reference evidence="9" key="1">
    <citation type="submission" date="2009-12" db="EMBL/GenBank/DDBJ databases">
        <title>Complete sequence of Treponema primitia strain ZAS-2.</title>
        <authorList>
            <person name="Tetu S.G."/>
            <person name="Matson E."/>
            <person name="Ren Q."/>
            <person name="Seshadri R."/>
            <person name="Elbourne L."/>
            <person name="Hassan K.A."/>
            <person name="Durkin A."/>
            <person name="Radune D."/>
            <person name="Mohamoud Y."/>
            <person name="Shay R."/>
            <person name="Jin S."/>
            <person name="Zhang X."/>
            <person name="Lucey K."/>
            <person name="Ballor N.R."/>
            <person name="Ottesen E."/>
            <person name="Rosenthal R."/>
            <person name="Allen A."/>
            <person name="Leadbetter J.R."/>
            <person name="Paulsen I.T."/>
        </authorList>
    </citation>
    <scope>NUCLEOTIDE SEQUENCE [LARGE SCALE GENOMIC DNA]</scope>
    <source>
        <strain evidence="9">ATCC BAA-887 / DSM 12427 / ZAS-2</strain>
    </source>
</reference>
<dbReference type="NCBIfam" id="TIGR00797">
    <property type="entry name" value="matE"/>
    <property type="match status" value="1"/>
</dbReference>
<dbReference type="KEGG" id="tpi:TREPR_0119"/>
<feature type="transmembrane region" description="Helical" evidence="7">
    <location>
        <begin position="139"/>
        <end position="157"/>
    </location>
</feature>
<evidence type="ECO:0000313" key="9">
    <source>
        <dbReference type="Proteomes" id="UP000009223"/>
    </source>
</evidence>
<dbReference type="RefSeq" id="WP_015706352.1">
    <property type="nucleotide sequence ID" value="NC_015578.1"/>
</dbReference>
<dbReference type="AlphaFoldDB" id="F5YN84"/>
<evidence type="ECO:0000256" key="1">
    <source>
        <dbReference type="ARBA" id="ARBA00004651"/>
    </source>
</evidence>
<dbReference type="GO" id="GO:0042910">
    <property type="term" value="F:xenobiotic transmembrane transporter activity"/>
    <property type="evidence" value="ECO:0007669"/>
    <property type="project" value="InterPro"/>
</dbReference>
<feature type="transmembrane region" description="Helical" evidence="7">
    <location>
        <begin position="420"/>
        <end position="439"/>
    </location>
</feature>
<protein>
    <submittedName>
        <fullName evidence="8">MATE efflux family protein</fullName>
    </submittedName>
</protein>
<keyword evidence="5 7" id="KW-1133">Transmembrane helix</keyword>
<dbReference type="GO" id="GO:0015297">
    <property type="term" value="F:antiporter activity"/>
    <property type="evidence" value="ECO:0007669"/>
    <property type="project" value="InterPro"/>
</dbReference>
<evidence type="ECO:0000313" key="8">
    <source>
        <dbReference type="EMBL" id="AEF85906.1"/>
    </source>
</evidence>
<feature type="transmembrane region" description="Helical" evidence="7">
    <location>
        <begin position="12"/>
        <end position="33"/>
    </location>
</feature>
<gene>
    <name evidence="8" type="ordered locus">TREPR_0119</name>
</gene>
<dbReference type="InterPro" id="IPR047135">
    <property type="entry name" value="YsiQ"/>
</dbReference>
<dbReference type="PANTHER" id="PTHR42925">
    <property type="entry name" value="MULTIDRUG AND TOXIN EFFLUX PROTEIN MATE FAMILY"/>
    <property type="match status" value="1"/>
</dbReference>
<comment type="subcellular location">
    <subcellularLocation>
        <location evidence="1">Cell membrane</location>
        <topology evidence="1">Multi-pass membrane protein</topology>
    </subcellularLocation>
</comment>
<name>F5YN84_TREPZ</name>
<dbReference type="STRING" id="545694.TREPR_0119"/>
<feature type="transmembrane region" description="Helical" evidence="7">
    <location>
        <begin position="58"/>
        <end position="82"/>
    </location>
</feature>
<sequence length="452" mass="49508">MHIRDLFKDKQFYKSLFVISAPIMLQNLVNAFVNMVDTVMIGRLGATEIAAVGLGNQVFFVFSLMLFGICSGGAIFIAQFWGKQDISGIRKNTGLCLILNSAVAIIFTVAVLVDPHRIVGIYSRDPAVVEAGAKYLRTLAPSFIPFGVSFVFIITLRSVEKVRLAMVTTVIALLINVVLNYFFIFGVGPIPAMGVTGAAIATVIARIAEMIILVSVSYAKRYAPAGTLRELTSFSAGFIARFFRITAPVIINETLWSLGITVQNIILGRTHTDAIAAFNITNTFSQLTWVIFMGLGNGVAVLIGKKIGEGKDTAARDYADRITIFAPLTAIAAVFILLPLSRLLPLIFNVNPQVLAHTRAMFVILCCAYPFRAFNMSMVVGICRAGGDTVFCAIYDLIFMWLITLPLAAAASFLFHAPVWLIYLCLCSEEVFKMLLGFWRLKSGRWLHNVTG</sequence>
<accession>F5YN84</accession>
<dbReference type="eggNOG" id="COG0534">
    <property type="taxonomic scope" value="Bacteria"/>
</dbReference>
<organism evidence="8 9">
    <name type="scientific">Treponema primitia (strain ATCC BAA-887 / DSM 12427 / ZAS-2)</name>
    <dbReference type="NCBI Taxonomy" id="545694"/>
    <lineage>
        <taxon>Bacteria</taxon>
        <taxon>Pseudomonadati</taxon>
        <taxon>Spirochaetota</taxon>
        <taxon>Spirochaetia</taxon>
        <taxon>Spirochaetales</taxon>
        <taxon>Treponemataceae</taxon>
        <taxon>Treponema</taxon>
    </lineage>
</organism>
<feature type="transmembrane region" description="Helical" evidence="7">
    <location>
        <begin position="360"/>
        <end position="382"/>
    </location>
</feature>
<evidence type="ECO:0000256" key="7">
    <source>
        <dbReference type="SAM" id="Phobius"/>
    </source>
</evidence>
<dbReference type="PANTHER" id="PTHR42925:SF2">
    <property type="entry name" value="NA+ DRIVEN MULTIDRUG EFFLUX PUMP"/>
    <property type="match status" value="1"/>
</dbReference>
<feature type="transmembrane region" description="Helical" evidence="7">
    <location>
        <begin position="94"/>
        <end position="113"/>
    </location>
</feature>
<dbReference type="Pfam" id="PF01554">
    <property type="entry name" value="MatE"/>
    <property type="match status" value="2"/>
</dbReference>
<dbReference type="GO" id="GO:0005886">
    <property type="term" value="C:plasma membrane"/>
    <property type="evidence" value="ECO:0007669"/>
    <property type="project" value="UniProtKB-SubCell"/>
</dbReference>
<dbReference type="CDD" id="cd13134">
    <property type="entry name" value="MATE_like_8"/>
    <property type="match status" value="1"/>
</dbReference>
<dbReference type="InterPro" id="IPR002528">
    <property type="entry name" value="MATE_fam"/>
</dbReference>
<keyword evidence="3" id="KW-1003">Cell membrane</keyword>
<dbReference type="PIRSF" id="PIRSF006603">
    <property type="entry name" value="DinF"/>
    <property type="match status" value="1"/>
</dbReference>
<feature type="transmembrane region" description="Helical" evidence="7">
    <location>
        <begin position="287"/>
        <end position="304"/>
    </location>
</feature>
<dbReference type="Proteomes" id="UP000009223">
    <property type="component" value="Chromosome"/>
</dbReference>
<keyword evidence="2" id="KW-0813">Transport</keyword>
<dbReference type="EMBL" id="CP001843">
    <property type="protein sequence ID" value="AEF85906.1"/>
    <property type="molecule type" value="Genomic_DNA"/>
</dbReference>
<feature type="transmembrane region" description="Helical" evidence="7">
    <location>
        <begin position="324"/>
        <end position="348"/>
    </location>
</feature>